<reference evidence="9 10" key="1">
    <citation type="submission" date="2020-07" db="EMBL/GenBank/DDBJ databases">
        <title>Vallitalea guaymasensis genome.</title>
        <authorList>
            <person name="Postec A."/>
        </authorList>
    </citation>
    <scope>NUCLEOTIDE SEQUENCE [LARGE SCALE GENOMIC DNA]</scope>
    <source>
        <strain evidence="9 10">Ra1766G1</strain>
    </source>
</reference>
<evidence type="ECO:0000256" key="3">
    <source>
        <dbReference type="ARBA" id="ARBA00022475"/>
    </source>
</evidence>
<evidence type="ECO:0000256" key="1">
    <source>
        <dbReference type="ARBA" id="ARBA00004651"/>
    </source>
</evidence>
<sequence>MLKKSVGSKAFDGFNYIFLGLLALSCLIPIIHIIAVSFSNKAATSANLVTLWPVGFHTLAYERVLSSWDFVRAFFVSMGRVLVGVSVNMFIICVTAYPLSKESNQLKGRTFLVWLLVFPMLFKGGLIPTYLVVRDVGLLNSFWALIWPGAVPIFSIILMMNFYRSLPKSLSEAAMIDGAGHFNILFKIFLPLSKPGIATLTLFEAVGHWNEWFMGMIYLNDQAKFPLQTYLRQMLLPSFAEGKITASDIEYVKMLSDKNFTAAQLVIAIIPILCIYPFVQKYFVKGLVIGSVKG</sequence>
<comment type="subcellular location">
    <subcellularLocation>
        <location evidence="1 7">Cell membrane</location>
        <topology evidence="1 7">Multi-pass membrane protein</topology>
    </subcellularLocation>
</comment>
<keyword evidence="6 7" id="KW-0472">Membrane</keyword>
<dbReference type="PROSITE" id="PS50928">
    <property type="entry name" value="ABC_TM1"/>
    <property type="match status" value="1"/>
</dbReference>
<dbReference type="Proteomes" id="UP000677305">
    <property type="component" value="Chromosome"/>
</dbReference>
<keyword evidence="10" id="KW-1185">Reference proteome</keyword>
<keyword evidence="3" id="KW-1003">Cell membrane</keyword>
<feature type="transmembrane region" description="Helical" evidence="7">
    <location>
        <begin position="145"/>
        <end position="163"/>
    </location>
</feature>
<dbReference type="Gene3D" id="1.10.3720.10">
    <property type="entry name" value="MetI-like"/>
    <property type="match status" value="1"/>
</dbReference>
<protein>
    <submittedName>
        <fullName evidence="9">Carbohydrate ABC transporter permease</fullName>
    </submittedName>
</protein>
<comment type="similarity">
    <text evidence="7">Belongs to the binding-protein-dependent transport system permease family.</text>
</comment>
<dbReference type="KEGG" id="vgu:HYG85_08840"/>
<keyword evidence="4 7" id="KW-0812">Transmembrane</keyword>
<evidence type="ECO:0000256" key="6">
    <source>
        <dbReference type="ARBA" id="ARBA00023136"/>
    </source>
</evidence>
<evidence type="ECO:0000313" key="10">
    <source>
        <dbReference type="Proteomes" id="UP000677305"/>
    </source>
</evidence>
<evidence type="ECO:0000256" key="4">
    <source>
        <dbReference type="ARBA" id="ARBA00022692"/>
    </source>
</evidence>
<feature type="transmembrane region" description="Helical" evidence="7">
    <location>
        <begin position="260"/>
        <end position="279"/>
    </location>
</feature>
<evidence type="ECO:0000259" key="8">
    <source>
        <dbReference type="PROSITE" id="PS50928"/>
    </source>
</evidence>
<feature type="transmembrane region" description="Helical" evidence="7">
    <location>
        <begin position="16"/>
        <end position="35"/>
    </location>
</feature>
<feature type="transmembrane region" description="Helical" evidence="7">
    <location>
        <begin position="81"/>
        <end position="99"/>
    </location>
</feature>
<dbReference type="SUPFAM" id="SSF161098">
    <property type="entry name" value="MetI-like"/>
    <property type="match status" value="1"/>
</dbReference>
<dbReference type="PROSITE" id="PS51257">
    <property type="entry name" value="PROKAR_LIPOPROTEIN"/>
    <property type="match status" value="1"/>
</dbReference>
<dbReference type="Pfam" id="PF00528">
    <property type="entry name" value="BPD_transp_1"/>
    <property type="match status" value="1"/>
</dbReference>
<dbReference type="InterPro" id="IPR000515">
    <property type="entry name" value="MetI-like"/>
</dbReference>
<keyword evidence="2 7" id="KW-0813">Transport</keyword>
<organism evidence="9 10">
    <name type="scientific">Vallitalea guaymasensis</name>
    <dbReference type="NCBI Taxonomy" id="1185412"/>
    <lineage>
        <taxon>Bacteria</taxon>
        <taxon>Bacillati</taxon>
        <taxon>Bacillota</taxon>
        <taxon>Clostridia</taxon>
        <taxon>Lachnospirales</taxon>
        <taxon>Vallitaleaceae</taxon>
        <taxon>Vallitalea</taxon>
    </lineage>
</organism>
<evidence type="ECO:0000256" key="5">
    <source>
        <dbReference type="ARBA" id="ARBA00022989"/>
    </source>
</evidence>
<evidence type="ECO:0000256" key="7">
    <source>
        <dbReference type="RuleBase" id="RU363032"/>
    </source>
</evidence>
<dbReference type="GO" id="GO:0055085">
    <property type="term" value="P:transmembrane transport"/>
    <property type="evidence" value="ECO:0007669"/>
    <property type="project" value="InterPro"/>
</dbReference>
<gene>
    <name evidence="9" type="ORF">HYG85_08840</name>
</gene>
<feature type="transmembrane region" description="Helical" evidence="7">
    <location>
        <begin position="111"/>
        <end position="133"/>
    </location>
</feature>
<accession>A0A8J8MFK2</accession>
<dbReference type="GO" id="GO:0005886">
    <property type="term" value="C:plasma membrane"/>
    <property type="evidence" value="ECO:0007669"/>
    <property type="project" value="UniProtKB-SubCell"/>
</dbReference>
<proteinExistence type="inferred from homology"/>
<dbReference type="PANTHER" id="PTHR43744:SF9">
    <property type="entry name" value="POLYGALACTURONAN_RHAMNOGALACTURONAN TRANSPORT SYSTEM PERMEASE PROTEIN YTCP"/>
    <property type="match status" value="1"/>
</dbReference>
<dbReference type="CDD" id="cd06261">
    <property type="entry name" value="TM_PBP2"/>
    <property type="match status" value="1"/>
</dbReference>
<name>A0A8J8MFK2_9FIRM</name>
<dbReference type="AlphaFoldDB" id="A0A8J8MFK2"/>
<evidence type="ECO:0000256" key="2">
    <source>
        <dbReference type="ARBA" id="ARBA00022448"/>
    </source>
</evidence>
<feature type="domain" description="ABC transmembrane type-1" evidence="8">
    <location>
        <begin position="74"/>
        <end position="279"/>
    </location>
</feature>
<dbReference type="InterPro" id="IPR035906">
    <property type="entry name" value="MetI-like_sf"/>
</dbReference>
<keyword evidence="5 7" id="KW-1133">Transmembrane helix</keyword>
<evidence type="ECO:0000313" key="9">
    <source>
        <dbReference type="EMBL" id="QUH31968.1"/>
    </source>
</evidence>
<dbReference type="EMBL" id="CP058561">
    <property type="protein sequence ID" value="QUH31968.1"/>
    <property type="molecule type" value="Genomic_DNA"/>
</dbReference>
<dbReference type="PANTHER" id="PTHR43744">
    <property type="entry name" value="ABC TRANSPORTER PERMEASE PROTEIN MG189-RELATED-RELATED"/>
    <property type="match status" value="1"/>
</dbReference>